<name>A0A183D042_9BILA</name>
<feature type="transmembrane region" description="Helical" evidence="1">
    <location>
        <begin position="12"/>
        <end position="33"/>
    </location>
</feature>
<accession>A0A183D042</accession>
<reference evidence="2" key="1">
    <citation type="submission" date="2016-06" db="UniProtKB">
        <authorList>
            <consortium name="WormBaseParasite"/>
        </authorList>
    </citation>
    <scope>IDENTIFICATION</scope>
</reference>
<proteinExistence type="predicted"/>
<keyword evidence="1" id="KW-0472">Membrane</keyword>
<dbReference type="AlphaFoldDB" id="A0A183D042"/>
<organism evidence="2">
    <name type="scientific">Gongylonema pulchrum</name>
    <dbReference type="NCBI Taxonomy" id="637853"/>
    <lineage>
        <taxon>Eukaryota</taxon>
        <taxon>Metazoa</taxon>
        <taxon>Ecdysozoa</taxon>
        <taxon>Nematoda</taxon>
        <taxon>Chromadorea</taxon>
        <taxon>Rhabditida</taxon>
        <taxon>Spirurina</taxon>
        <taxon>Spiruromorpha</taxon>
        <taxon>Spiruroidea</taxon>
        <taxon>Gongylonematidae</taxon>
        <taxon>Gongylonema</taxon>
    </lineage>
</organism>
<evidence type="ECO:0000313" key="2">
    <source>
        <dbReference type="WBParaSite" id="GPUH_0000208801-mRNA-1"/>
    </source>
</evidence>
<protein>
    <submittedName>
        <fullName evidence="2">Aa_trans domain-containing protein</fullName>
    </submittedName>
</protein>
<sequence>LDSIPSYQVSHSLLSLSNWCMCMYTFIGVTFSLNGWMGVRLDKNPAAA</sequence>
<keyword evidence="1" id="KW-1133">Transmembrane helix</keyword>
<evidence type="ECO:0000256" key="1">
    <source>
        <dbReference type="SAM" id="Phobius"/>
    </source>
</evidence>
<keyword evidence="1" id="KW-0812">Transmembrane</keyword>
<dbReference type="WBParaSite" id="GPUH_0000208801-mRNA-1">
    <property type="protein sequence ID" value="GPUH_0000208801-mRNA-1"/>
    <property type="gene ID" value="GPUH_0000208801"/>
</dbReference>